<feature type="domain" description="HTH lysR-type" evidence="5">
    <location>
        <begin position="8"/>
        <end position="65"/>
    </location>
</feature>
<evidence type="ECO:0000256" key="2">
    <source>
        <dbReference type="ARBA" id="ARBA00023015"/>
    </source>
</evidence>
<dbReference type="SUPFAM" id="SSF46785">
    <property type="entry name" value="Winged helix' DNA-binding domain"/>
    <property type="match status" value="1"/>
</dbReference>
<dbReference type="InterPro" id="IPR000847">
    <property type="entry name" value="LysR_HTH_N"/>
</dbReference>
<keyword evidence="4" id="KW-0804">Transcription</keyword>
<comment type="similarity">
    <text evidence="1">Belongs to the LysR transcriptional regulatory family.</text>
</comment>
<keyword evidence="7" id="KW-1185">Reference proteome</keyword>
<evidence type="ECO:0000256" key="3">
    <source>
        <dbReference type="ARBA" id="ARBA00023125"/>
    </source>
</evidence>
<dbReference type="InterPro" id="IPR005119">
    <property type="entry name" value="LysR_subst-bd"/>
</dbReference>
<dbReference type="Proteomes" id="UP001379949">
    <property type="component" value="Unassembled WGS sequence"/>
</dbReference>
<dbReference type="EMBL" id="JBAKAR010000004">
    <property type="protein sequence ID" value="MEL0613077.1"/>
    <property type="molecule type" value="Genomic_DNA"/>
</dbReference>
<evidence type="ECO:0000256" key="4">
    <source>
        <dbReference type="ARBA" id="ARBA00023163"/>
    </source>
</evidence>
<dbReference type="PRINTS" id="PR00039">
    <property type="entry name" value="HTHLYSR"/>
</dbReference>
<evidence type="ECO:0000313" key="7">
    <source>
        <dbReference type="Proteomes" id="UP001379949"/>
    </source>
</evidence>
<dbReference type="InterPro" id="IPR050950">
    <property type="entry name" value="HTH-type_LysR_regulators"/>
</dbReference>
<keyword evidence="2" id="KW-0805">Transcription regulation</keyword>
<name>A0ABU9G7Y2_9GAMM</name>
<dbReference type="RefSeq" id="WP_133003861.1">
    <property type="nucleotide sequence ID" value="NZ_BAAAFB010000001.1"/>
</dbReference>
<dbReference type="CDD" id="cd05466">
    <property type="entry name" value="PBP2_LTTR_substrate"/>
    <property type="match status" value="1"/>
</dbReference>
<dbReference type="InterPro" id="IPR036390">
    <property type="entry name" value="WH_DNA-bd_sf"/>
</dbReference>
<comment type="caution">
    <text evidence="6">The sequence shown here is derived from an EMBL/GenBank/DDBJ whole genome shotgun (WGS) entry which is preliminary data.</text>
</comment>
<dbReference type="SUPFAM" id="SSF53850">
    <property type="entry name" value="Periplasmic binding protein-like II"/>
    <property type="match status" value="1"/>
</dbReference>
<evidence type="ECO:0000256" key="1">
    <source>
        <dbReference type="ARBA" id="ARBA00009437"/>
    </source>
</evidence>
<dbReference type="Gene3D" id="3.40.190.290">
    <property type="match status" value="1"/>
</dbReference>
<dbReference type="Pfam" id="PF03466">
    <property type="entry name" value="LysR_substrate"/>
    <property type="match status" value="1"/>
</dbReference>
<dbReference type="Pfam" id="PF00126">
    <property type="entry name" value="HTH_1"/>
    <property type="match status" value="1"/>
</dbReference>
<evidence type="ECO:0000259" key="5">
    <source>
        <dbReference type="PROSITE" id="PS50931"/>
    </source>
</evidence>
<dbReference type="Gene3D" id="1.10.10.10">
    <property type="entry name" value="Winged helix-like DNA-binding domain superfamily/Winged helix DNA-binding domain"/>
    <property type="match status" value="1"/>
</dbReference>
<keyword evidence="3" id="KW-0238">DNA-binding</keyword>
<gene>
    <name evidence="6" type="ORF">V6242_07955</name>
</gene>
<protein>
    <submittedName>
        <fullName evidence="6">LysR family transcriptional regulator</fullName>
    </submittedName>
</protein>
<dbReference type="PROSITE" id="PS50931">
    <property type="entry name" value="HTH_LYSR"/>
    <property type="match status" value="1"/>
</dbReference>
<reference evidence="6 7" key="1">
    <citation type="submission" date="2024-02" db="EMBL/GenBank/DDBJ databases">
        <title>Bacteria isolated from the canopy kelp, Nereocystis luetkeana.</title>
        <authorList>
            <person name="Pfister C.A."/>
            <person name="Younker I.T."/>
            <person name="Light S.H."/>
        </authorList>
    </citation>
    <scope>NUCLEOTIDE SEQUENCE [LARGE SCALE GENOMIC DNA]</scope>
    <source>
        <strain evidence="6 7">TI.4.07</strain>
    </source>
</reference>
<sequence>MSGIHDRLDWNLLRTFIAIVQEGSISRAADRLHLTQPAISLALKRLEERLDERLIIRNGTTFELSKAGELVYREAIVIYGSIARLTTAVRATPHDLSGIVRIALVTGINSDVFDHVLGEFHKNNPRVTFEILSGSSEYVKQNLLNYTASIGICLKYRKHAELSDTLLLSQKYNLYCGKDHHLYQQENISIRALRDEFFVSFASEQLDGVLAPLAIYRAQERLEGRIVGTSDNLEEVRRMIKAGLGIGALPENVVQQDVLSGNLWQLPPYDGLARISLYLMWNKMPKFSEAEEVFFSALMAALQNK</sequence>
<dbReference type="PANTHER" id="PTHR30419">
    <property type="entry name" value="HTH-TYPE TRANSCRIPTIONAL REGULATOR YBHD"/>
    <property type="match status" value="1"/>
</dbReference>
<dbReference type="PANTHER" id="PTHR30419:SF8">
    <property type="entry name" value="NITROGEN ASSIMILATION TRANSCRIPTIONAL ACTIVATOR-RELATED"/>
    <property type="match status" value="1"/>
</dbReference>
<accession>A0ABU9G7Y2</accession>
<organism evidence="6 7">
    <name type="scientific">Marinomonas arenicola</name>
    <dbReference type="NCBI Taxonomy" id="569601"/>
    <lineage>
        <taxon>Bacteria</taxon>
        <taxon>Pseudomonadati</taxon>
        <taxon>Pseudomonadota</taxon>
        <taxon>Gammaproteobacteria</taxon>
        <taxon>Oceanospirillales</taxon>
        <taxon>Oceanospirillaceae</taxon>
        <taxon>Marinomonas</taxon>
    </lineage>
</organism>
<dbReference type="InterPro" id="IPR036388">
    <property type="entry name" value="WH-like_DNA-bd_sf"/>
</dbReference>
<proteinExistence type="inferred from homology"/>
<evidence type="ECO:0000313" key="6">
    <source>
        <dbReference type="EMBL" id="MEL0613077.1"/>
    </source>
</evidence>